<gene>
    <name evidence="2" type="ORF">JTE90_026336</name>
</gene>
<evidence type="ECO:0000313" key="3">
    <source>
        <dbReference type="Proteomes" id="UP000827092"/>
    </source>
</evidence>
<dbReference type="EMBL" id="JAFNEN010000627">
    <property type="protein sequence ID" value="KAG8179442.1"/>
    <property type="molecule type" value="Genomic_DNA"/>
</dbReference>
<comment type="caution">
    <text evidence="2">The sequence shown here is derived from an EMBL/GenBank/DDBJ whole genome shotgun (WGS) entry which is preliminary data.</text>
</comment>
<sequence>MNRDKKLLKILQHVWDFISYKIVLTSERPVIEATLDINTEMIELLRIVVWTGTYVSLSEWRRFLYEHYVRMTISPKDFATYVVYALYTSKKTSEQSNFDAFQIFVSTMSLAVQLALYSNEDRQAELLPMSQEIFIEFFEKELKKGFHKKGGWNALFDFLEQRKPLQLFRMLERWEEEGYTPGQIVKLLGVVHSRTDPLRAYLSRGVKSSEVESYRHSSRILNSLDFLNEKNRDKLDSNNTSNTSLKESPSKLAGQKSHSATESGDSIKEEVQEPDVKLGGRITTREVYFRAKCIIQELRLDFYMLGELLEFVFGDSSVKS</sequence>
<keyword evidence="3" id="KW-1185">Reference proteome</keyword>
<protein>
    <submittedName>
        <fullName evidence="2">Uncharacterized protein</fullName>
    </submittedName>
</protein>
<reference evidence="2 3" key="1">
    <citation type="journal article" date="2022" name="Nat. Ecol. Evol.">
        <title>A masculinizing supergene underlies an exaggerated male reproductive morph in a spider.</title>
        <authorList>
            <person name="Hendrickx F."/>
            <person name="De Corte Z."/>
            <person name="Sonet G."/>
            <person name="Van Belleghem S.M."/>
            <person name="Kostlbacher S."/>
            <person name="Vangestel C."/>
        </authorList>
    </citation>
    <scope>NUCLEOTIDE SEQUENCE [LARGE SCALE GENOMIC DNA]</scope>
    <source>
        <strain evidence="2">W744_W776</strain>
    </source>
</reference>
<proteinExistence type="predicted"/>
<feature type="compositionally biased region" description="Polar residues" evidence="1">
    <location>
        <begin position="237"/>
        <end position="247"/>
    </location>
</feature>
<dbReference type="AlphaFoldDB" id="A0AAV6U4M2"/>
<name>A0AAV6U4M2_9ARAC</name>
<accession>A0AAV6U4M2</accession>
<dbReference type="Proteomes" id="UP000827092">
    <property type="component" value="Unassembled WGS sequence"/>
</dbReference>
<evidence type="ECO:0000313" key="2">
    <source>
        <dbReference type="EMBL" id="KAG8179442.1"/>
    </source>
</evidence>
<feature type="region of interest" description="Disordered" evidence="1">
    <location>
        <begin position="232"/>
        <end position="272"/>
    </location>
</feature>
<evidence type="ECO:0000256" key="1">
    <source>
        <dbReference type="SAM" id="MobiDB-lite"/>
    </source>
</evidence>
<organism evidence="2 3">
    <name type="scientific">Oedothorax gibbosus</name>
    <dbReference type="NCBI Taxonomy" id="931172"/>
    <lineage>
        <taxon>Eukaryota</taxon>
        <taxon>Metazoa</taxon>
        <taxon>Ecdysozoa</taxon>
        <taxon>Arthropoda</taxon>
        <taxon>Chelicerata</taxon>
        <taxon>Arachnida</taxon>
        <taxon>Araneae</taxon>
        <taxon>Araneomorphae</taxon>
        <taxon>Entelegynae</taxon>
        <taxon>Araneoidea</taxon>
        <taxon>Linyphiidae</taxon>
        <taxon>Erigoninae</taxon>
        <taxon>Oedothorax</taxon>
    </lineage>
</organism>